<accession>A0A0Q0XB14</accession>
<feature type="transmembrane region" description="Helical" evidence="1">
    <location>
        <begin position="12"/>
        <end position="36"/>
    </location>
</feature>
<dbReference type="STRING" id="1563157.AQS70_07055"/>
<dbReference type="EMBL" id="LLWH01000068">
    <property type="protein sequence ID" value="KQB54534.1"/>
    <property type="molecule type" value="Genomic_DNA"/>
</dbReference>
<feature type="transmembrane region" description="Helical" evidence="1">
    <location>
        <begin position="376"/>
        <end position="395"/>
    </location>
</feature>
<organism evidence="2 3">
    <name type="scientific">Pseudomonas endophytica</name>
    <dbReference type="NCBI Taxonomy" id="1563157"/>
    <lineage>
        <taxon>Bacteria</taxon>
        <taxon>Pseudomonadati</taxon>
        <taxon>Pseudomonadota</taxon>
        <taxon>Gammaproteobacteria</taxon>
        <taxon>Pseudomonadales</taxon>
        <taxon>Pseudomonadaceae</taxon>
        <taxon>Pseudomonas</taxon>
    </lineage>
</organism>
<keyword evidence="3" id="KW-1185">Reference proteome</keyword>
<feature type="transmembrane region" description="Helical" evidence="1">
    <location>
        <begin position="141"/>
        <end position="165"/>
    </location>
</feature>
<sequence>MKNGFRQSMAWLHTWSGLIVGWLLLAIFVTGSASYYRSEITGWMNPQIQPSAPFKESQSLRHAMDWLQTRAPEATSWLIDLPTERLPVTQVMWQDAGERRYNSALLDPSSAQLLASRKSFGGDFFYGFHFQLSLPPLIGRWIVGIASMLMFIAIVSGVIIHRRIFKDFFTFRPGKGQRSWLDAHNTLSVLALPFHVLITYTGLVTLMFMYVPWGIDLVYGKERGAFLSEVRDFSAPIAPASETAPLVPYTSVIEQARQYWGEGHIARVAISSPGVANARIELIRDTRDQLSFRPQRLVIGGVGGELIETVAPAGPAKAFYNVMYGLHMAHFADPLLRVLLFLSGLGGSAMIATGLQLWVIKRRGNATKGLYRRIEGLNVMAVLGLPLAMGSYFWANRLLPDDLLGREIREIQAFFCVWLLTLLHAQIRAPRHAWREQALLCALGFAGLPILDFATGPDALNGFNGVSLLLAIGFAYAAWRLYRAPAKLGPAPRSTATSSRPRESRT</sequence>
<dbReference type="Pfam" id="PF03929">
    <property type="entry name" value="PepSY_TM"/>
    <property type="match status" value="1"/>
</dbReference>
<evidence type="ECO:0000313" key="2">
    <source>
        <dbReference type="EMBL" id="KQB54534.1"/>
    </source>
</evidence>
<comment type="caution">
    <text evidence="2">The sequence shown here is derived from an EMBL/GenBank/DDBJ whole genome shotgun (WGS) entry which is preliminary data.</text>
</comment>
<feature type="transmembrane region" description="Helical" evidence="1">
    <location>
        <begin position="411"/>
        <end position="427"/>
    </location>
</feature>
<dbReference type="RefSeq" id="WP_055102030.1">
    <property type="nucleotide sequence ID" value="NZ_LLWH01000068.1"/>
</dbReference>
<keyword evidence="1" id="KW-1133">Transmembrane helix</keyword>
<dbReference type="InterPro" id="IPR005625">
    <property type="entry name" value="PepSY-ass_TM"/>
</dbReference>
<dbReference type="PANTHER" id="PTHR34219">
    <property type="entry name" value="IRON-REGULATED INNER MEMBRANE PROTEIN-RELATED"/>
    <property type="match status" value="1"/>
</dbReference>
<dbReference type="OrthoDB" id="9776609at2"/>
<evidence type="ECO:0008006" key="4">
    <source>
        <dbReference type="Google" id="ProtNLM"/>
    </source>
</evidence>
<evidence type="ECO:0000256" key="1">
    <source>
        <dbReference type="SAM" id="Phobius"/>
    </source>
</evidence>
<dbReference type="Proteomes" id="UP000050342">
    <property type="component" value="Unassembled WGS sequence"/>
</dbReference>
<feature type="transmembrane region" description="Helical" evidence="1">
    <location>
        <begin position="439"/>
        <end position="456"/>
    </location>
</feature>
<reference evidence="2 3" key="1">
    <citation type="submission" date="2015-10" db="EMBL/GenBank/DDBJ databases">
        <title>Pseudomonas helleri sp. nov. and Pseudomonas weihenstephanensis sp. nov., isolated from raw cows milk.</title>
        <authorList>
            <person name="Von Neubeck M."/>
            <person name="Huptas C."/>
            <person name="Wenning M."/>
            <person name="Scherer S."/>
        </authorList>
    </citation>
    <scope>NUCLEOTIDE SEQUENCE [LARGE SCALE GENOMIC DNA]</scope>
    <source>
        <strain evidence="2 3">BSTT44</strain>
    </source>
</reference>
<protein>
    <recommendedName>
        <fullName evidence="4">Peptidase</fullName>
    </recommendedName>
</protein>
<feature type="transmembrane region" description="Helical" evidence="1">
    <location>
        <begin position="186"/>
        <end position="211"/>
    </location>
</feature>
<evidence type="ECO:0000313" key="3">
    <source>
        <dbReference type="Proteomes" id="UP000050342"/>
    </source>
</evidence>
<feature type="transmembrane region" description="Helical" evidence="1">
    <location>
        <begin position="335"/>
        <end position="355"/>
    </location>
</feature>
<gene>
    <name evidence="2" type="ORF">AQS70_07055</name>
</gene>
<name>A0A0Q0XB14_9PSED</name>
<keyword evidence="1" id="KW-0472">Membrane</keyword>
<dbReference type="AlphaFoldDB" id="A0A0Q0XB14"/>
<proteinExistence type="predicted"/>
<keyword evidence="1" id="KW-0812">Transmembrane</keyword>
<dbReference type="PANTHER" id="PTHR34219:SF4">
    <property type="entry name" value="PEPSY DOMAIN-CONTAINING PROTEIN"/>
    <property type="match status" value="1"/>
</dbReference>
<feature type="transmembrane region" description="Helical" evidence="1">
    <location>
        <begin position="462"/>
        <end position="479"/>
    </location>
</feature>